<dbReference type="GO" id="GO:0003676">
    <property type="term" value="F:nucleic acid binding"/>
    <property type="evidence" value="ECO:0007669"/>
    <property type="project" value="InterPro"/>
</dbReference>
<feature type="domain" description="Integrase catalytic" evidence="3">
    <location>
        <begin position="143"/>
        <end position="314"/>
    </location>
</feature>
<dbReference type="InterPro" id="IPR001584">
    <property type="entry name" value="Integrase_cat-core"/>
</dbReference>
<dbReference type="InterPro" id="IPR054465">
    <property type="entry name" value="Integrase_p58-like_C"/>
</dbReference>
<evidence type="ECO:0000259" key="3">
    <source>
        <dbReference type="PROSITE" id="PS50994"/>
    </source>
</evidence>
<dbReference type="Pfam" id="PF17921">
    <property type="entry name" value="Integrase_H2C2"/>
    <property type="match status" value="1"/>
</dbReference>
<dbReference type="Pfam" id="PF17919">
    <property type="entry name" value="RT_RNaseH_2"/>
    <property type="match status" value="1"/>
</dbReference>
<reference evidence="4 5" key="1">
    <citation type="submission" date="2020-10" db="EMBL/GenBank/DDBJ databases">
        <title>Pygocentrus nattereri (red-bellied piranha) genome, fPygNat1, primary haplotype.</title>
        <authorList>
            <person name="Myers G."/>
            <person name="Meyer A."/>
            <person name="Karagic N."/>
            <person name="Pippel M."/>
            <person name="Winkler S."/>
            <person name="Tracey A."/>
            <person name="Wood J."/>
            <person name="Formenti G."/>
            <person name="Howe K."/>
            <person name="Fedrigo O."/>
            <person name="Jarvis E.D."/>
        </authorList>
    </citation>
    <scope>NUCLEOTIDE SEQUENCE [LARGE SCALE GENOMIC DNA]</scope>
</reference>
<dbReference type="Gene3D" id="1.10.340.70">
    <property type="match status" value="1"/>
</dbReference>
<reference evidence="4" key="3">
    <citation type="submission" date="2025-09" db="UniProtKB">
        <authorList>
            <consortium name="Ensembl"/>
        </authorList>
    </citation>
    <scope>IDENTIFICATION</scope>
</reference>
<dbReference type="InterPro" id="IPR041577">
    <property type="entry name" value="RT_RNaseH_2"/>
</dbReference>
<evidence type="ECO:0000313" key="4">
    <source>
        <dbReference type="Ensembl" id="ENSPNAP00000081661.1"/>
    </source>
</evidence>
<feature type="compositionally biased region" description="Basic and acidic residues" evidence="2">
    <location>
        <begin position="420"/>
        <end position="432"/>
    </location>
</feature>
<dbReference type="PROSITE" id="PS50994">
    <property type="entry name" value="INTEGRASE"/>
    <property type="match status" value="1"/>
</dbReference>
<feature type="region of interest" description="Disordered" evidence="2">
    <location>
        <begin position="420"/>
        <end position="470"/>
    </location>
</feature>
<reference evidence="4" key="2">
    <citation type="submission" date="2025-08" db="UniProtKB">
        <authorList>
            <consortium name="Ensembl"/>
        </authorList>
    </citation>
    <scope>IDENTIFICATION</scope>
</reference>
<organism evidence="4 5">
    <name type="scientific">Pygocentrus nattereri</name>
    <name type="common">Red-bellied piranha</name>
    <dbReference type="NCBI Taxonomy" id="42514"/>
    <lineage>
        <taxon>Eukaryota</taxon>
        <taxon>Metazoa</taxon>
        <taxon>Chordata</taxon>
        <taxon>Craniata</taxon>
        <taxon>Vertebrata</taxon>
        <taxon>Euteleostomi</taxon>
        <taxon>Actinopterygii</taxon>
        <taxon>Neopterygii</taxon>
        <taxon>Teleostei</taxon>
        <taxon>Ostariophysi</taxon>
        <taxon>Characiformes</taxon>
        <taxon>Characoidei</taxon>
        <taxon>Pygocentrus</taxon>
    </lineage>
</organism>
<dbReference type="SUPFAM" id="SSF53098">
    <property type="entry name" value="Ribonuclease H-like"/>
    <property type="match status" value="1"/>
</dbReference>
<sequence length="541" mass="61095">MGAVLSQVGQEGEKVVAYFSRTFNKAERRYCVTRRELLWSEIAGYSPAAKGLFEKFLALRVKDGVLQRAWKEPATGEERWQVVVPRTLRESVLKVCHGSAGMGHFGVSKTLRRVRQSFYWGQVRRDVEDFCRRCDLCTLQQLAVGAPMERVAVDIMGPFPRSDKGNRYVLVAMDYFTKWPEAYAIPDQEAGTVADALVEGMFSRFGAAEVIHSDQGRNFEAGVFSAMCERLGIQKTRTSPLHPQSDGLVERFNRTLAKQLAILTAEHQRDWDIHLPLVLLAYRSAVQDSTSCIPALLMLGRELRTPAEIIFGKPPDTPTVPPGPEYARRLQDRMESAHAFARDQLQKAGIRQKRNYDIRAKGKDFRAGDLVWVYSPKRKKGRCPKLDCHWVGPCEILEKLGEVVYRVQLPPRGRRVALHRDRLAPYRGDSRPHCRSGPSSLSQGSRNATPLDPPYASPSNSPQSVPPPDSSPRCYFGVVVADSNQCSSRNKGDDCSLQRLSRPSFNTSGRTLQYYEYAAMTNNYLFIVFNHRYSIFVANNR</sequence>
<dbReference type="InterPro" id="IPR050951">
    <property type="entry name" value="Retrovirus_Pol_polyprotein"/>
</dbReference>
<dbReference type="Ensembl" id="ENSPNAT00000072655.1">
    <property type="protein sequence ID" value="ENSPNAP00000081661.1"/>
    <property type="gene ID" value="ENSPNAG00000036904.1"/>
</dbReference>
<accession>A0AAR2M493</accession>
<dbReference type="Proteomes" id="UP001501920">
    <property type="component" value="Chromosome 10"/>
</dbReference>
<dbReference type="InterPro" id="IPR041588">
    <property type="entry name" value="Integrase_H2C2"/>
</dbReference>
<protein>
    <recommendedName>
        <fullName evidence="1">Gypsy retrotransposon integrase-like protein 1</fullName>
    </recommendedName>
</protein>
<evidence type="ECO:0000313" key="5">
    <source>
        <dbReference type="Proteomes" id="UP001501920"/>
    </source>
</evidence>
<dbReference type="AlphaFoldDB" id="A0AAR2M493"/>
<dbReference type="PANTHER" id="PTHR37984:SF15">
    <property type="entry name" value="INTEGRASE CATALYTIC DOMAIN-CONTAINING PROTEIN"/>
    <property type="match status" value="1"/>
</dbReference>
<dbReference type="FunFam" id="3.30.420.10:FF:000032">
    <property type="entry name" value="Retrovirus-related Pol polyprotein from transposon 297-like Protein"/>
    <property type="match status" value="1"/>
</dbReference>
<dbReference type="Gene3D" id="3.30.420.10">
    <property type="entry name" value="Ribonuclease H-like superfamily/Ribonuclease H"/>
    <property type="match status" value="1"/>
</dbReference>
<feature type="compositionally biased region" description="Polar residues" evidence="2">
    <location>
        <begin position="437"/>
        <end position="448"/>
    </location>
</feature>
<dbReference type="GeneTree" id="ENSGT01000000214408"/>
<dbReference type="Pfam" id="PF00665">
    <property type="entry name" value="rve"/>
    <property type="match status" value="1"/>
</dbReference>
<name>A0AAR2M493_PYGNA</name>
<dbReference type="InterPro" id="IPR036397">
    <property type="entry name" value="RNaseH_sf"/>
</dbReference>
<evidence type="ECO:0000256" key="2">
    <source>
        <dbReference type="SAM" id="MobiDB-lite"/>
    </source>
</evidence>
<dbReference type="FunFam" id="1.10.340.70:FF:000001">
    <property type="entry name" value="Retrovirus-related Pol polyprotein from transposon gypsy-like Protein"/>
    <property type="match status" value="1"/>
</dbReference>
<evidence type="ECO:0000256" key="1">
    <source>
        <dbReference type="ARBA" id="ARBA00039658"/>
    </source>
</evidence>
<dbReference type="GO" id="GO:0015074">
    <property type="term" value="P:DNA integration"/>
    <property type="evidence" value="ECO:0007669"/>
    <property type="project" value="InterPro"/>
</dbReference>
<proteinExistence type="predicted"/>
<dbReference type="Pfam" id="PF22938">
    <property type="entry name" value="Integrase_p58_C"/>
    <property type="match status" value="1"/>
</dbReference>
<keyword evidence="5" id="KW-1185">Reference proteome</keyword>
<dbReference type="InterPro" id="IPR012337">
    <property type="entry name" value="RNaseH-like_sf"/>
</dbReference>
<dbReference type="PANTHER" id="PTHR37984">
    <property type="entry name" value="PROTEIN CBG26694"/>
    <property type="match status" value="1"/>
</dbReference>